<dbReference type="GeneID" id="120268716"/>
<comment type="similarity">
    <text evidence="1">Belongs to the LOR family.</text>
</comment>
<dbReference type="InterPro" id="IPR038595">
    <property type="entry name" value="LOR_sf"/>
</dbReference>
<reference evidence="3" key="1">
    <citation type="submission" date="2025-08" db="UniProtKB">
        <authorList>
            <consortium name="RefSeq"/>
        </authorList>
    </citation>
    <scope>IDENTIFICATION</scope>
</reference>
<proteinExistence type="inferred from homology"/>
<organism evidence="2 3">
    <name type="scientific">Dioscorea cayennensis subsp. rotundata</name>
    <name type="common">White Guinea yam</name>
    <name type="synonym">Dioscorea rotundata</name>
    <dbReference type="NCBI Taxonomy" id="55577"/>
    <lineage>
        <taxon>Eukaryota</taxon>
        <taxon>Viridiplantae</taxon>
        <taxon>Streptophyta</taxon>
        <taxon>Embryophyta</taxon>
        <taxon>Tracheophyta</taxon>
        <taxon>Spermatophyta</taxon>
        <taxon>Magnoliopsida</taxon>
        <taxon>Liliopsida</taxon>
        <taxon>Dioscoreales</taxon>
        <taxon>Dioscoreaceae</taxon>
        <taxon>Dioscorea</taxon>
    </lineage>
</organism>
<sequence>MTKVHPNSGDLPENGGREVITGTTTTLTVWHKSLLFNCNGFTVYDDKGNLVFRVDNYSSTTSGEVVLMDAAGKPLLTVRRKKLSLKDQWLIYNGEEMRNPRFTARKHMNILQSKSLTQVSTCQKNSSVGSGCCYNIEGSYTQRSCMIYDERHNPVAEIKRKEDVGGVAFGSEVFRLVVQPEIESTLAMAIVVLLDQMFGSKGALSLIRS</sequence>
<dbReference type="Gene3D" id="2.40.160.200">
    <property type="entry name" value="LURP1-related"/>
    <property type="match status" value="1"/>
</dbReference>
<evidence type="ECO:0000313" key="3">
    <source>
        <dbReference type="RefSeq" id="XP_039131941.1"/>
    </source>
</evidence>
<dbReference type="InterPro" id="IPR025659">
    <property type="entry name" value="Tubby-like_C"/>
</dbReference>
<keyword evidence="2" id="KW-1185">Reference proteome</keyword>
<dbReference type="Proteomes" id="UP001515500">
    <property type="component" value="Chromosome 9"/>
</dbReference>
<dbReference type="Pfam" id="PF04525">
    <property type="entry name" value="LOR"/>
    <property type="match status" value="1"/>
</dbReference>
<name>A0AB40BZI4_DIOCR</name>
<dbReference type="RefSeq" id="XP_039131941.1">
    <property type="nucleotide sequence ID" value="XM_039276007.1"/>
</dbReference>
<accession>A0AB40BZI4</accession>
<dbReference type="InterPro" id="IPR007612">
    <property type="entry name" value="LOR"/>
</dbReference>
<dbReference type="SUPFAM" id="SSF54518">
    <property type="entry name" value="Tubby C-terminal domain-like"/>
    <property type="match status" value="1"/>
</dbReference>
<gene>
    <name evidence="3" type="primary">LOC120268716</name>
</gene>
<evidence type="ECO:0000313" key="2">
    <source>
        <dbReference type="Proteomes" id="UP001515500"/>
    </source>
</evidence>
<dbReference type="PANTHER" id="PTHR31087:SF131">
    <property type="entry name" value="TRANSLATION INITIATION FACTOR 2B FAMILY PROTEIN, PUTATIVE, EXPRESSED-RELATED"/>
    <property type="match status" value="1"/>
</dbReference>
<protein>
    <submittedName>
        <fullName evidence="3">Protein LURP-one-related 8-like</fullName>
    </submittedName>
</protein>
<dbReference type="AlphaFoldDB" id="A0AB40BZI4"/>
<evidence type="ECO:0000256" key="1">
    <source>
        <dbReference type="ARBA" id="ARBA00005437"/>
    </source>
</evidence>
<dbReference type="PANTHER" id="PTHR31087">
    <property type="match status" value="1"/>
</dbReference>